<sequence>MLLPGHARPPPAPQPAQHPGLRRQAEPPGQLLRLFYCTVLVCSKEIAALTDFSGKKRPPSLCAPGAAGRPGSGTRLRWMRAGLKYLKLSPVPRSALLEHVLWSTLHLICSPHSPGVPQPASQVPT</sequence>
<accession>A0AB34HJ98</accession>
<feature type="region of interest" description="Disordered" evidence="1">
    <location>
        <begin position="1"/>
        <end position="24"/>
    </location>
</feature>
<evidence type="ECO:0000313" key="3">
    <source>
        <dbReference type="Proteomes" id="UP001159641"/>
    </source>
</evidence>
<dbReference type="EMBL" id="JAIQCJ010001111">
    <property type="protein sequence ID" value="KAJ8792333.1"/>
    <property type="molecule type" value="Genomic_DNA"/>
</dbReference>
<name>A0AB34HJ98_ESCRO</name>
<gene>
    <name evidence="2" type="ORF">J1605_019889</name>
</gene>
<evidence type="ECO:0000256" key="1">
    <source>
        <dbReference type="SAM" id="MobiDB-lite"/>
    </source>
</evidence>
<organism evidence="2 3">
    <name type="scientific">Eschrichtius robustus</name>
    <name type="common">California gray whale</name>
    <name type="synonym">Eschrichtius gibbosus</name>
    <dbReference type="NCBI Taxonomy" id="9764"/>
    <lineage>
        <taxon>Eukaryota</taxon>
        <taxon>Metazoa</taxon>
        <taxon>Chordata</taxon>
        <taxon>Craniata</taxon>
        <taxon>Vertebrata</taxon>
        <taxon>Euteleostomi</taxon>
        <taxon>Mammalia</taxon>
        <taxon>Eutheria</taxon>
        <taxon>Laurasiatheria</taxon>
        <taxon>Artiodactyla</taxon>
        <taxon>Whippomorpha</taxon>
        <taxon>Cetacea</taxon>
        <taxon>Mysticeti</taxon>
        <taxon>Eschrichtiidae</taxon>
        <taxon>Eschrichtius</taxon>
    </lineage>
</organism>
<protein>
    <submittedName>
        <fullName evidence="2">Uncharacterized protein</fullName>
    </submittedName>
</protein>
<comment type="caution">
    <text evidence="2">The sequence shown here is derived from an EMBL/GenBank/DDBJ whole genome shotgun (WGS) entry which is preliminary data.</text>
</comment>
<proteinExistence type="predicted"/>
<reference evidence="2 3" key="1">
    <citation type="submission" date="2022-11" db="EMBL/GenBank/DDBJ databases">
        <title>Whole genome sequence of Eschrichtius robustus ER-17-0199.</title>
        <authorList>
            <person name="Bruniche-Olsen A."/>
            <person name="Black A.N."/>
            <person name="Fields C.J."/>
            <person name="Walden K."/>
            <person name="Dewoody J.A."/>
        </authorList>
    </citation>
    <scope>NUCLEOTIDE SEQUENCE [LARGE SCALE GENOMIC DNA]</scope>
    <source>
        <strain evidence="2">ER-17-0199</strain>
        <tissue evidence="2">Blubber</tissue>
    </source>
</reference>
<evidence type="ECO:0000313" key="2">
    <source>
        <dbReference type="EMBL" id="KAJ8792333.1"/>
    </source>
</evidence>
<feature type="compositionally biased region" description="Pro residues" evidence="1">
    <location>
        <begin position="7"/>
        <end position="16"/>
    </location>
</feature>
<dbReference type="AlphaFoldDB" id="A0AB34HJ98"/>
<keyword evidence="3" id="KW-1185">Reference proteome</keyword>
<dbReference type="Proteomes" id="UP001159641">
    <property type="component" value="Unassembled WGS sequence"/>
</dbReference>